<organism evidence="6">
    <name type="scientific">Candidatus Berkiella aquae</name>
    <dbReference type="NCBI Taxonomy" id="295108"/>
    <lineage>
        <taxon>Bacteria</taxon>
        <taxon>Pseudomonadati</taxon>
        <taxon>Pseudomonadota</taxon>
        <taxon>Gammaproteobacteria</taxon>
        <taxon>Candidatus Berkiellales</taxon>
        <taxon>Candidatus Berkiellaceae</taxon>
        <taxon>Candidatus Berkiella</taxon>
    </lineage>
</organism>
<dbReference type="Gene3D" id="3.40.50.11270">
    <property type="match status" value="1"/>
</dbReference>
<comment type="similarity">
    <text evidence="5">Belongs to the IspH family.</text>
</comment>
<feature type="binding site" evidence="5">
    <location>
        <position position="233"/>
    </location>
    <ligand>
        <name>isopentenyl diphosphate</name>
        <dbReference type="ChEBI" id="CHEBI:128769"/>
    </ligand>
</feature>
<dbReference type="NCBIfam" id="TIGR00216">
    <property type="entry name" value="ispH_lytB"/>
    <property type="match status" value="1"/>
</dbReference>
<feature type="binding site" evidence="5">
    <location>
        <position position="235"/>
    </location>
    <ligand>
        <name>dimethylallyl diphosphate</name>
        <dbReference type="ChEBI" id="CHEBI:57623"/>
    </ligand>
</feature>
<evidence type="ECO:0000256" key="1">
    <source>
        <dbReference type="ARBA" id="ARBA00022485"/>
    </source>
</evidence>
<comment type="function">
    <text evidence="5">Catalyzes the conversion of 1-hydroxy-2-methyl-2-(E)-butenyl 4-diphosphate (HMBPP) into a mixture of isopentenyl diphosphate (IPP) and dimethylallyl diphosphate (DMAPP). Acts in the terminal step of the DOXP/MEP pathway for isoprenoid precursor biosynthesis.</text>
</comment>
<dbReference type="CDD" id="cd13944">
    <property type="entry name" value="lytB_ispH"/>
    <property type="match status" value="1"/>
</dbReference>
<dbReference type="GO" id="GO:0051539">
    <property type="term" value="F:4 iron, 4 sulfur cluster binding"/>
    <property type="evidence" value="ECO:0007669"/>
    <property type="project" value="UniProtKB-UniRule"/>
</dbReference>
<name>A0A0Q9YNE5_9GAMM</name>
<evidence type="ECO:0000256" key="5">
    <source>
        <dbReference type="HAMAP-Rule" id="MF_00191"/>
    </source>
</evidence>
<keyword evidence="1 5" id="KW-0004">4Fe-4S</keyword>
<gene>
    <name evidence="5 6" type="primary">ispH</name>
    <name evidence="6" type="ORF">HT99x_00720</name>
</gene>
<proteinExistence type="inferred from homology"/>
<dbReference type="Pfam" id="PF02401">
    <property type="entry name" value="LYTB"/>
    <property type="match status" value="1"/>
</dbReference>
<dbReference type="GO" id="GO:0050992">
    <property type="term" value="P:dimethylallyl diphosphate biosynthetic process"/>
    <property type="evidence" value="ECO:0007669"/>
    <property type="project" value="UniProtKB-UniRule"/>
</dbReference>
<comment type="caution">
    <text evidence="6">The sequence shown here is derived from an EMBL/GenBank/DDBJ whole genome shotgun (WGS) entry which is preliminary data.</text>
</comment>
<evidence type="ECO:0000256" key="4">
    <source>
        <dbReference type="ARBA" id="ARBA00023014"/>
    </source>
</evidence>
<protein>
    <recommendedName>
        <fullName evidence="5">4-hydroxy-3-methylbut-2-enyl diphosphate reductase</fullName>
        <shortName evidence="5">HMBPP reductase</shortName>
        <ecNumber evidence="5">1.17.7.4</ecNumber>
    </recommendedName>
</protein>
<comment type="catalytic activity">
    <reaction evidence="5">
        <text>dimethylallyl diphosphate + 2 oxidized [2Fe-2S]-[ferredoxin] + H2O = (2E)-4-hydroxy-3-methylbut-2-enyl diphosphate + 2 reduced [2Fe-2S]-[ferredoxin] + 2 H(+)</text>
        <dbReference type="Rhea" id="RHEA:24825"/>
        <dbReference type="Rhea" id="RHEA-COMP:10000"/>
        <dbReference type="Rhea" id="RHEA-COMP:10001"/>
        <dbReference type="ChEBI" id="CHEBI:15377"/>
        <dbReference type="ChEBI" id="CHEBI:15378"/>
        <dbReference type="ChEBI" id="CHEBI:33737"/>
        <dbReference type="ChEBI" id="CHEBI:33738"/>
        <dbReference type="ChEBI" id="CHEBI:57623"/>
        <dbReference type="ChEBI" id="CHEBI:128753"/>
        <dbReference type="EC" id="1.17.7.4"/>
    </reaction>
</comment>
<feature type="binding site" evidence="5">
    <location>
        <position position="81"/>
    </location>
    <ligand>
        <name>isopentenyl diphosphate</name>
        <dbReference type="ChEBI" id="CHEBI:128769"/>
    </ligand>
</feature>
<evidence type="ECO:0000313" key="6">
    <source>
        <dbReference type="EMBL" id="KRG22300.1"/>
    </source>
</evidence>
<comment type="pathway">
    <text evidence="5">Isoprenoid biosynthesis; isopentenyl diphosphate biosynthesis via DXP pathway; isopentenyl diphosphate from 1-deoxy-D-xylulose 5-phosphate: step 6/6.</text>
</comment>
<feature type="binding site" evidence="5">
    <location>
        <position position="233"/>
    </location>
    <ligand>
        <name>dimethylallyl diphosphate</name>
        <dbReference type="ChEBI" id="CHEBI:57623"/>
    </ligand>
</feature>
<dbReference type="RefSeq" id="WP_235528409.1">
    <property type="nucleotide sequence ID" value="NZ_LKAJ02000001.1"/>
</dbReference>
<dbReference type="PANTHER" id="PTHR30426:SF0">
    <property type="entry name" value="4-HYDROXY-3-METHYLBUT-2-ENYL DIPHOSPHATE REDUCTASE"/>
    <property type="match status" value="1"/>
</dbReference>
<dbReference type="EC" id="1.17.7.4" evidence="5"/>
<feature type="binding site" evidence="5">
    <location>
        <position position="132"/>
    </location>
    <ligand>
        <name>(2E)-4-hydroxy-3-methylbut-2-enyl diphosphate</name>
        <dbReference type="ChEBI" id="CHEBI:128753"/>
    </ligand>
</feature>
<feature type="binding site" evidence="5">
    <location>
        <position position="205"/>
    </location>
    <ligand>
        <name>[4Fe-4S] cluster</name>
        <dbReference type="ChEBI" id="CHEBI:49883"/>
    </ligand>
</feature>
<dbReference type="NCBIfam" id="NF002190">
    <property type="entry name" value="PRK01045.1-4"/>
    <property type="match status" value="1"/>
</dbReference>
<feature type="binding site" evidence="5">
    <location>
        <position position="81"/>
    </location>
    <ligand>
        <name>dimethylallyl diphosphate</name>
        <dbReference type="ChEBI" id="CHEBI:57623"/>
    </ligand>
</feature>
<dbReference type="UniPathway" id="UPA00056">
    <property type="reaction ID" value="UER00097"/>
</dbReference>
<feature type="binding site" evidence="5">
    <location>
        <position position="277"/>
    </location>
    <ligand>
        <name>isopentenyl diphosphate</name>
        <dbReference type="ChEBI" id="CHEBI:128769"/>
    </ligand>
</feature>
<feature type="binding site" evidence="5">
    <location>
        <position position="234"/>
    </location>
    <ligand>
        <name>dimethylallyl diphosphate</name>
        <dbReference type="ChEBI" id="CHEBI:57623"/>
    </ligand>
</feature>
<feature type="binding site" evidence="5">
    <location>
        <position position="277"/>
    </location>
    <ligand>
        <name>dimethylallyl diphosphate</name>
        <dbReference type="ChEBI" id="CHEBI:57623"/>
    </ligand>
</feature>
<feature type="binding site" evidence="5">
    <location>
        <position position="233"/>
    </location>
    <ligand>
        <name>(2E)-4-hydroxy-3-methylbut-2-enyl diphosphate</name>
        <dbReference type="ChEBI" id="CHEBI:128753"/>
    </ligand>
</feature>
<keyword evidence="2 5" id="KW-0479">Metal-binding</keyword>
<comment type="cofactor">
    <cofactor evidence="5">
        <name>[4Fe-4S] cluster</name>
        <dbReference type="ChEBI" id="CHEBI:49883"/>
    </cofactor>
    <text evidence="5">Binds 1 [4Fe-4S] cluster per subunit.</text>
</comment>
<feature type="binding site" evidence="5">
    <location>
        <position position="104"/>
    </location>
    <ligand>
        <name>[4Fe-4S] cluster</name>
        <dbReference type="ChEBI" id="CHEBI:49883"/>
    </ligand>
</feature>
<keyword evidence="5" id="KW-0414">Isoprene biosynthesis</keyword>
<feature type="binding site" evidence="5">
    <location>
        <position position="48"/>
    </location>
    <ligand>
        <name>isopentenyl diphosphate</name>
        <dbReference type="ChEBI" id="CHEBI:128769"/>
    </ligand>
</feature>
<reference evidence="6" key="1">
    <citation type="submission" date="2015-09" db="EMBL/GenBank/DDBJ databases">
        <title>Draft Genome Sequences of Two Novel Amoeba-resistant Intranuclear Bacteria, Candidatus Berkiella cookevillensis and Candidatus Berkiella aquae.</title>
        <authorList>
            <person name="Mehari Y.T."/>
            <person name="Arivett B.A."/>
            <person name="Farone A.L."/>
            <person name="Gunderson J.H."/>
            <person name="Farone M.B."/>
        </authorList>
    </citation>
    <scope>NUCLEOTIDE SEQUENCE [LARGE SCALE GENOMIC DNA]</scope>
    <source>
        <strain evidence="6">HT99</strain>
    </source>
</reference>
<dbReference type="HAMAP" id="MF_00191">
    <property type="entry name" value="IspH"/>
    <property type="match status" value="1"/>
</dbReference>
<feature type="binding site" evidence="5">
    <location>
        <position position="175"/>
    </location>
    <ligand>
        <name>(2E)-4-hydroxy-3-methylbut-2-enyl diphosphate</name>
        <dbReference type="ChEBI" id="CHEBI:128753"/>
    </ligand>
</feature>
<dbReference type="GO" id="GO:0046872">
    <property type="term" value="F:metal ion binding"/>
    <property type="evidence" value="ECO:0007669"/>
    <property type="project" value="UniProtKB-KW"/>
</dbReference>
<dbReference type="UniPathway" id="UPA00059">
    <property type="reaction ID" value="UER00105"/>
</dbReference>
<feature type="binding site" evidence="5">
    <location>
        <position position="234"/>
    </location>
    <ligand>
        <name>isopentenyl diphosphate</name>
        <dbReference type="ChEBI" id="CHEBI:128769"/>
    </ligand>
</feature>
<feature type="binding site" evidence="5">
    <location>
        <position position="81"/>
    </location>
    <ligand>
        <name>(2E)-4-hydroxy-3-methylbut-2-enyl diphosphate</name>
        <dbReference type="ChEBI" id="CHEBI:128753"/>
    </ligand>
</feature>
<comment type="pathway">
    <text evidence="5">Isoprenoid biosynthesis; dimethylallyl diphosphate biosynthesis; dimethylallyl diphosphate from (2E)-4-hydroxy-3-methylbutenyl diphosphate: step 1/1.</text>
</comment>
<dbReference type="GO" id="GO:0016114">
    <property type="term" value="P:terpenoid biosynthetic process"/>
    <property type="evidence" value="ECO:0007669"/>
    <property type="project" value="UniProtKB-UniRule"/>
</dbReference>
<dbReference type="PANTHER" id="PTHR30426">
    <property type="entry name" value="4-HYDROXY-3-METHYLBUT-2-ENYL DIPHOSPHATE REDUCTASE"/>
    <property type="match status" value="1"/>
</dbReference>
<feature type="binding site" evidence="5">
    <location>
        <position position="235"/>
    </location>
    <ligand>
        <name>isopentenyl diphosphate</name>
        <dbReference type="ChEBI" id="CHEBI:128769"/>
    </ligand>
</feature>
<dbReference type="NCBIfam" id="NF002188">
    <property type="entry name" value="PRK01045.1-2"/>
    <property type="match status" value="1"/>
</dbReference>
<feature type="binding site" evidence="5">
    <location>
        <position position="234"/>
    </location>
    <ligand>
        <name>(2E)-4-hydroxy-3-methylbut-2-enyl diphosphate</name>
        <dbReference type="ChEBI" id="CHEBI:128753"/>
    </ligand>
</feature>
<dbReference type="EMBL" id="LKAJ01000002">
    <property type="protein sequence ID" value="KRG22300.1"/>
    <property type="molecule type" value="Genomic_DNA"/>
</dbReference>
<feature type="binding site" evidence="5">
    <location>
        <position position="19"/>
    </location>
    <ligand>
        <name>[4Fe-4S] cluster</name>
        <dbReference type="ChEBI" id="CHEBI:49883"/>
    </ligand>
</feature>
<feature type="binding site" evidence="5">
    <location>
        <position position="48"/>
    </location>
    <ligand>
        <name>dimethylallyl diphosphate</name>
        <dbReference type="ChEBI" id="CHEBI:57623"/>
    </ligand>
</feature>
<feature type="binding site" evidence="5">
    <location>
        <position position="48"/>
    </location>
    <ligand>
        <name>(2E)-4-hydroxy-3-methylbut-2-enyl diphosphate</name>
        <dbReference type="ChEBI" id="CHEBI:128753"/>
    </ligand>
</feature>
<keyword evidence="4 5" id="KW-0411">Iron-sulfur</keyword>
<evidence type="ECO:0000256" key="3">
    <source>
        <dbReference type="ARBA" id="ARBA00023004"/>
    </source>
</evidence>
<feature type="binding site" evidence="5">
    <location>
        <position position="132"/>
    </location>
    <ligand>
        <name>isopentenyl diphosphate</name>
        <dbReference type="ChEBI" id="CHEBI:128769"/>
    </ligand>
</feature>
<dbReference type="Gene3D" id="3.40.1010.20">
    <property type="entry name" value="4-hydroxy-3-methylbut-2-enyl diphosphate reductase, catalytic domain"/>
    <property type="match status" value="2"/>
</dbReference>
<dbReference type="PATRIC" id="fig|1590043.3.peg.720"/>
<keyword evidence="3 5" id="KW-0408">Iron</keyword>
<feature type="binding site" evidence="5">
    <location>
        <position position="235"/>
    </location>
    <ligand>
        <name>(2E)-4-hydroxy-3-methylbut-2-enyl diphosphate</name>
        <dbReference type="ChEBI" id="CHEBI:128753"/>
    </ligand>
</feature>
<evidence type="ECO:0000256" key="2">
    <source>
        <dbReference type="ARBA" id="ARBA00022723"/>
    </source>
</evidence>
<feature type="binding site" evidence="5">
    <location>
        <position position="132"/>
    </location>
    <ligand>
        <name>dimethylallyl diphosphate</name>
        <dbReference type="ChEBI" id="CHEBI:57623"/>
    </ligand>
</feature>
<accession>A0A0Q9YNE5</accession>
<dbReference type="InterPro" id="IPR003451">
    <property type="entry name" value="LytB/IspH"/>
</dbReference>
<dbReference type="GO" id="GO:0019288">
    <property type="term" value="P:isopentenyl diphosphate biosynthetic process, methylerythritol 4-phosphate pathway"/>
    <property type="evidence" value="ECO:0007669"/>
    <property type="project" value="UniProtKB-UniRule"/>
</dbReference>
<feature type="binding site" evidence="5">
    <location>
        <position position="277"/>
    </location>
    <ligand>
        <name>(2E)-4-hydroxy-3-methylbut-2-enyl diphosphate</name>
        <dbReference type="ChEBI" id="CHEBI:128753"/>
    </ligand>
</feature>
<sequence>MLLNSEPITIYLANPRGFCAGVERAIDIVEAALEKFGAPIYVRHEVVHNRFVVDSLKSRGAIFVDELDNIPEGSTVIFSAHGVSQQVREEAQKRGFTMVLDATCPLVTKVHMEVVRQSKKGHECILIGHAGHAEVEGTLGQYKNPEGAIYLVEDLKDVDALIVKNPEHLSYMTQTTLSVEDTQQIINALKVKFPMIQGPRRDDICYATQNRQDAVKVLAEKADVVLVVGSVNSSNSNRLRELSEQLGTPAYLLDKPEMIEWDWFEGVNSIGITAGASAPDVLVKAVIDSLEQHLEVAAIEEVKGIEENVSFAMPRELREVKITNHFKIEDLVET</sequence>
<feature type="active site" description="Proton donor" evidence="5">
    <location>
        <position position="134"/>
    </location>
</feature>
<dbReference type="STRING" id="295108.HT99x_00720"/>
<dbReference type="GO" id="GO:0051745">
    <property type="term" value="F:4-hydroxy-3-methylbut-2-enyl diphosphate reductase activity"/>
    <property type="evidence" value="ECO:0007669"/>
    <property type="project" value="UniProtKB-UniRule"/>
</dbReference>
<comment type="catalytic activity">
    <reaction evidence="5">
        <text>isopentenyl diphosphate + 2 oxidized [2Fe-2S]-[ferredoxin] + H2O = (2E)-4-hydroxy-3-methylbut-2-enyl diphosphate + 2 reduced [2Fe-2S]-[ferredoxin] + 2 H(+)</text>
        <dbReference type="Rhea" id="RHEA:24488"/>
        <dbReference type="Rhea" id="RHEA-COMP:10000"/>
        <dbReference type="Rhea" id="RHEA-COMP:10001"/>
        <dbReference type="ChEBI" id="CHEBI:15377"/>
        <dbReference type="ChEBI" id="CHEBI:15378"/>
        <dbReference type="ChEBI" id="CHEBI:33737"/>
        <dbReference type="ChEBI" id="CHEBI:33738"/>
        <dbReference type="ChEBI" id="CHEBI:128753"/>
        <dbReference type="ChEBI" id="CHEBI:128769"/>
        <dbReference type="EC" id="1.17.7.4"/>
    </reaction>
</comment>
<keyword evidence="5 6" id="KW-0560">Oxidoreductase</keyword>
<dbReference type="AlphaFoldDB" id="A0A0Q9YNE5"/>